<gene>
    <name evidence="2" type="ORF">B0H67DRAFT_115060</name>
</gene>
<proteinExistence type="predicted"/>
<comment type="caution">
    <text evidence="2">The sequence shown here is derived from an EMBL/GenBank/DDBJ whole genome shotgun (WGS) entry which is preliminary data.</text>
</comment>
<organism evidence="2 3">
    <name type="scientific">Lasiosphaeris hirsuta</name>
    <dbReference type="NCBI Taxonomy" id="260670"/>
    <lineage>
        <taxon>Eukaryota</taxon>
        <taxon>Fungi</taxon>
        <taxon>Dikarya</taxon>
        <taxon>Ascomycota</taxon>
        <taxon>Pezizomycotina</taxon>
        <taxon>Sordariomycetes</taxon>
        <taxon>Sordariomycetidae</taxon>
        <taxon>Sordariales</taxon>
        <taxon>Lasiosphaeriaceae</taxon>
        <taxon>Lasiosphaeris</taxon>
    </lineage>
</organism>
<protein>
    <submittedName>
        <fullName evidence="2">Uncharacterized protein</fullName>
    </submittedName>
</protein>
<evidence type="ECO:0000313" key="2">
    <source>
        <dbReference type="EMBL" id="KAK0724797.1"/>
    </source>
</evidence>
<accession>A0AA40AZC8</accession>
<feature type="region of interest" description="Disordered" evidence="1">
    <location>
        <begin position="50"/>
        <end position="85"/>
    </location>
</feature>
<dbReference type="Proteomes" id="UP001172102">
    <property type="component" value="Unassembled WGS sequence"/>
</dbReference>
<name>A0AA40AZC8_9PEZI</name>
<keyword evidence="3" id="KW-1185">Reference proteome</keyword>
<sequence length="211" mass="23440">MCRPTRCLAQMSMSGRCRLRLNSPTRAWKRADQMVSARQALDNSRRRIRPRMAAEDGSRKLLRNSLAPRTRIEQGEETGGRGNGRDHVTVLAAIQRLTGLQQVIWPEVCGPEPYGRSPSTLPDSILLGERGLMLRPVAFVAVPQASNGRLFPELWGVGREEGRRRMVPCLDRKGPVSPAAHLAIHLPFLREKRLGTSGMSPTQPTPTTPTH</sequence>
<reference evidence="2" key="1">
    <citation type="submission" date="2023-06" db="EMBL/GenBank/DDBJ databases">
        <title>Genome-scale phylogeny and comparative genomics of the fungal order Sordariales.</title>
        <authorList>
            <consortium name="Lawrence Berkeley National Laboratory"/>
            <person name="Hensen N."/>
            <person name="Bonometti L."/>
            <person name="Westerberg I."/>
            <person name="Brannstrom I.O."/>
            <person name="Guillou S."/>
            <person name="Cros-Aarteil S."/>
            <person name="Calhoun S."/>
            <person name="Haridas S."/>
            <person name="Kuo A."/>
            <person name="Mondo S."/>
            <person name="Pangilinan J."/>
            <person name="Riley R."/>
            <person name="Labutti K."/>
            <person name="Andreopoulos B."/>
            <person name="Lipzen A."/>
            <person name="Chen C."/>
            <person name="Yanf M."/>
            <person name="Daum C."/>
            <person name="Ng V."/>
            <person name="Clum A."/>
            <person name="Steindorff A."/>
            <person name="Ohm R."/>
            <person name="Martin F."/>
            <person name="Silar P."/>
            <person name="Natvig D."/>
            <person name="Lalanne C."/>
            <person name="Gautier V."/>
            <person name="Ament-Velasquez S.L."/>
            <person name="Kruys A."/>
            <person name="Hutchinson M.I."/>
            <person name="Powell A.J."/>
            <person name="Barry K."/>
            <person name="Miller A.N."/>
            <person name="Grigoriev I.V."/>
            <person name="Debuchy R."/>
            <person name="Gladieux P."/>
            <person name="Thoren M.H."/>
            <person name="Johannesson H."/>
        </authorList>
    </citation>
    <scope>NUCLEOTIDE SEQUENCE</scope>
    <source>
        <strain evidence="2">SMH4607-1</strain>
    </source>
</reference>
<evidence type="ECO:0000256" key="1">
    <source>
        <dbReference type="SAM" id="MobiDB-lite"/>
    </source>
</evidence>
<evidence type="ECO:0000313" key="3">
    <source>
        <dbReference type="Proteomes" id="UP001172102"/>
    </source>
</evidence>
<dbReference type="AlphaFoldDB" id="A0AA40AZC8"/>
<dbReference type="EMBL" id="JAUKUA010000002">
    <property type="protein sequence ID" value="KAK0724797.1"/>
    <property type="molecule type" value="Genomic_DNA"/>
</dbReference>